<name>A0A843UBI6_COLES</name>
<dbReference type="EMBL" id="NMUH01000530">
    <property type="protein sequence ID" value="MQL80865.1"/>
    <property type="molecule type" value="Genomic_DNA"/>
</dbReference>
<reference evidence="1" key="1">
    <citation type="submission" date="2017-07" db="EMBL/GenBank/DDBJ databases">
        <title>Taro Niue Genome Assembly and Annotation.</title>
        <authorList>
            <person name="Atibalentja N."/>
            <person name="Keating K."/>
            <person name="Fields C.J."/>
        </authorList>
    </citation>
    <scope>NUCLEOTIDE SEQUENCE</scope>
    <source>
        <strain evidence="1">Niue_2</strain>
        <tissue evidence="1">Leaf</tissue>
    </source>
</reference>
<comment type="caution">
    <text evidence="1">The sequence shown here is derived from an EMBL/GenBank/DDBJ whole genome shotgun (WGS) entry which is preliminary data.</text>
</comment>
<keyword evidence="2" id="KW-1185">Reference proteome</keyword>
<proteinExistence type="predicted"/>
<evidence type="ECO:0000313" key="1">
    <source>
        <dbReference type="EMBL" id="MQL80865.1"/>
    </source>
</evidence>
<gene>
    <name evidence="1" type="ORF">Taro_013315</name>
</gene>
<evidence type="ECO:0000313" key="2">
    <source>
        <dbReference type="Proteomes" id="UP000652761"/>
    </source>
</evidence>
<protein>
    <submittedName>
        <fullName evidence="1">Uncharacterized protein</fullName>
    </submittedName>
</protein>
<sequence length="83" mass="9571">MPPSLHYRSTLLQSRHQGGAICRHPFLTHKSSKNPCHIIDVPRWLIIIKLAFFDHDILFIALIGHFAWPRTEKAEKATTLMSL</sequence>
<accession>A0A843UBI6</accession>
<dbReference type="Proteomes" id="UP000652761">
    <property type="component" value="Unassembled WGS sequence"/>
</dbReference>
<organism evidence="1 2">
    <name type="scientific">Colocasia esculenta</name>
    <name type="common">Wild taro</name>
    <name type="synonym">Arum esculentum</name>
    <dbReference type="NCBI Taxonomy" id="4460"/>
    <lineage>
        <taxon>Eukaryota</taxon>
        <taxon>Viridiplantae</taxon>
        <taxon>Streptophyta</taxon>
        <taxon>Embryophyta</taxon>
        <taxon>Tracheophyta</taxon>
        <taxon>Spermatophyta</taxon>
        <taxon>Magnoliopsida</taxon>
        <taxon>Liliopsida</taxon>
        <taxon>Araceae</taxon>
        <taxon>Aroideae</taxon>
        <taxon>Colocasieae</taxon>
        <taxon>Colocasia</taxon>
    </lineage>
</organism>
<dbReference type="AlphaFoldDB" id="A0A843UBI6"/>